<gene>
    <name evidence="3" type="ORF">LXM26_04010</name>
</gene>
<dbReference type="AlphaFoldDB" id="A0A9X1TJY8"/>
<feature type="region of interest" description="Disordered" evidence="1">
    <location>
        <begin position="38"/>
        <end position="77"/>
    </location>
</feature>
<evidence type="ECO:0000259" key="2">
    <source>
        <dbReference type="PROSITE" id="PS50006"/>
    </source>
</evidence>
<dbReference type="RefSeq" id="WP_234653542.1">
    <property type="nucleotide sequence ID" value="NZ_CP094997.1"/>
</dbReference>
<name>A0A9X1TJY8_9BACT</name>
<accession>A0A9X1TJY8</accession>
<dbReference type="EMBL" id="JAJTTC010000001">
    <property type="protein sequence ID" value="MCF0060643.1"/>
    <property type="molecule type" value="Genomic_DNA"/>
</dbReference>
<evidence type="ECO:0000313" key="4">
    <source>
        <dbReference type="Proteomes" id="UP001139000"/>
    </source>
</evidence>
<protein>
    <submittedName>
        <fullName evidence="3">FHA domain-containing protein</fullName>
    </submittedName>
</protein>
<feature type="compositionally biased region" description="Pro residues" evidence="1">
    <location>
        <begin position="38"/>
        <end position="52"/>
    </location>
</feature>
<sequence>MEIACRKCGAVLSVASTAIPIVKCTNCGYPNPVIAGAQPPPARPQMPAPPAPSQQMAAPSPQPSMSQPPRPAAGRTQATAPELGWLVVHDENADQQTHPLRIGKQVIGRKSVSRPCDIMIDTDDPYMGRNHCILEVKPSRTGSYEFFLSDVKMTNGIPEQMSTNGTFVNSQPAPLRPKDMVYLKDGDTIQMGKTKVVIKTLITVASAQDASRIVQDMDYAPTVIIK</sequence>
<evidence type="ECO:0000256" key="1">
    <source>
        <dbReference type="SAM" id="MobiDB-lite"/>
    </source>
</evidence>
<organism evidence="3 4">
    <name type="scientific">Dyadobacter chenwenxiniae</name>
    <dbReference type="NCBI Taxonomy" id="2906456"/>
    <lineage>
        <taxon>Bacteria</taxon>
        <taxon>Pseudomonadati</taxon>
        <taxon>Bacteroidota</taxon>
        <taxon>Cytophagia</taxon>
        <taxon>Cytophagales</taxon>
        <taxon>Spirosomataceae</taxon>
        <taxon>Dyadobacter</taxon>
    </lineage>
</organism>
<reference evidence="3" key="1">
    <citation type="submission" date="2021-12" db="EMBL/GenBank/DDBJ databases">
        <title>Novel species in genus Dyadobacter.</title>
        <authorList>
            <person name="Ma C."/>
        </authorList>
    </citation>
    <scope>NUCLEOTIDE SEQUENCE</scope>
    <source>
        <strain evidence="3">LJ419</strain>
    </source>
</reference>
<evidence type="ECO:0000313" key="3">
    <source>
        <dbReference type="EMBL" id="MCF0060643.1"/>
    </source>
</evidence>
<feature type="domain" description="FHA" evidence="2">
    <location>
        <begin position="105"/>
        <end position="173"/>
    </location>
</feature>
<proteinExistence type="predicted"/>
<dbReference type="InterPro" id="IPR008984">
    <property type="entry name" value="SMAD_FHA_dom_sf"/>
</dbReference>
<dbReference type="Gene3D" id="2.60.200.20">
    <property type="match status" value="1"/>
</dbReference>
<dbReference type="PROSITE" id="PS50006">
    <property type="entry name" value="FHA_DOMAIN"/>
    <property type="match status" value="1"/>
</dbReference>
<dbReference type="CDD" id="cd00060">
    <property type="entry name" value="FHA"/>
    <property type="match status" value="1"/>
</dbReference>
<dbReference type="InterPro" id="IPR000253">
    <property type="entry name" value="FHA_dom"/>
</dbReference>
<keyword evidence="4" id="KW-1185">Reference proteome</keyword>
<dbReference type="SUPFAM" id="SSF49879">
    <property type="entry name" value="SMAD/FHA domain"/>
    <property type="match status" value="1"/>
</dbReference>
<dbReference type="Pfam" id="PF00498">
    <property type="entry name" value="FHA"/>
    <property type="match status" value="1"/>
</dbReference>
<dbReference type="Proteomes" id="UP001139000">
    <property type="component" value="Unassembled WGS sequence"/>
</dbReference>
<feature type="compositionally biased region" description="Pro residues" evidence="1">
    <location>
        <begin position="60"/>
        <end position="71"/>
    </location>
</feature>
<comment type="caution">
    <text evidence="3">The sequence shown here is derived from an EMBL/GenBank/DDBJ whole genome shotgun (WGS) entry which is preliminary data.</text>
</comment>